<feature type="domain" description="Tail sheath protein subtilisin-like" evidence="2">
    <location>
        <begin position="5"/>
        <end position="140"/>
    </location>
</feature>
<evidence type="ECO:0000259" key="2">
    <source>
        <dbReference type="Pfam" id="PF04984"/>
    </source>
</evidence>
<sequence length="256" mass="28710">LITIAENRKDCVVFASPERSDVVNVANSATQKDNVVGFFNGISSSSYVFFDSGYKYMYDRYNDVYRYVPLNGDMAGLSARTDMLADAWYSPAGLNRGVVRGAVKLAFNPTKTQRDELYRARVNPVTTFPGQGTVLFGDKTGLKNPSAFDRVNVRRLFIVLEKAISTASKVQLFEFNDEFTRAGFRNMVEPFLREVQGRRGITDYLVVCDETNNTGEVIDRNEFVAEIFVKPARSINFISLQFVATRTGVSFEEVAS</sequence>
<protein>
    <recommendedName>
        <fullName evidence="5">Tail sheath protein C-terminal domain-containing protein</fullName>
    </recommendedName>
</protein>
<evidence type="ECO:0000259" key="3">
    <source>
        <dbReference type="Pfam" id="PF17482"/>
    </source>
</evidence>
<feature type="non-terminal residue" evidence="4">
    <location>
        <position position="1"/>
    </location>
</feature>
<organism evidence="4">
    <name type="scientific">marine metagenome</name>
    <dbReference type="NCBI Taxonomy" id="408172"/>
    <lineage>
        <taxon>unclassified sequences</taxon>
        <taxon>metagenomes</taxon>
        <taxon>ecological metagenomes</taxon>
    </lineage>
</organism>
<evidence type="ECO:0000313" key="4">
    <source>
        <dbReference type="EMBL" id="SVC26653.1"/>
    </source>
</evidence>
<dbReference type="Pfam" id="PF04984">
    <property type="entry name" value="Phage_sheath_1"/>
    <property type="match status" value="1"/>
</dbReference>
<dbReference type="InterPro" id="IPR052042">
    <property type="entry name" value="Tail_sheath_structural"/>
</dbReference>
<dbReference type="Pfam" id="PF17482">
    <property type="entry name" value="Phage_sheath_1C"/>
    <property type="match status" value="1"/>
</dbReference>
<dbReference type="Gene3D" id="3.40.50.11780">
    <property type="match status" value="1"/>
</dbReference>
<reference evidence="4" key="1">
    <citation type="submission" date="2018-05" db="EMBL/GenBank/DDBJ databases">
        <authorList>
            <person name="Lanie J.A."/>
            <person name="Ng W.-L."/>
            <person name="Kazmierczak K.M."/>
            <person name="Andrzejewski T.M."/>
            <person name="Davidsen T.M."/>
            <person name="Wayne K.J."/>
            <person name="Tettelin H."/>
            <person name="Glass J.I."/>
            <person name="Rusch D."/>
            <person name="Podicherti R."/>
            <person name="Tsui H.-C.T."/>
            <person name="Winkler M.E."/>
        </authorList>
    </citation>
    <scope>NUCLEOTIDE SEQUENCE</scope>
</reference>
<evidence type="ECO:0000256" key="1">
    <source>
        <dbReference type="ARBA" id="ARBA00008005"/>
    </source>
</evidence>
<dbReference type="InterPro" id="IPR020287">
    <property type="entry name" value="Tail_sheath_C"/>
</dbReference>
<dbReference type="AlphaFoldDB" id="A0A382KT14"/>
<dbReference type="PANTHER" id="PTHR35861">
    <property type="match status" value="1"/>
</dbReference>
<accession>A0A382KT14</accession>
<gene>
    <name evidence="4" type="ORF">METZ01_LOCUS279507</name>
</gene>
<dbReference type="PANTHER" id="PTHR35861:SF1">
    <property type="entry name" value="PHAGE TAIL SHEATH PROTEIN"/>
    <property type="match status" value="1"/>
</dbReference>
<dbReference type="EMBL" id="UINC01082147">
    <property type="protein sequence ID" value="SVC26653.1"/>
    <property type="molecule type" value="Genomic_DNA"/>
</dbReference>
<comment type="similarity">
    <text evidence="1">Belongs to the myoviridae tail sheath protein family.</text>
</comment>
<evidence type="ECO:0008006" key="5">
    <source>
        <dbReference type="Google" id="ProtNLM"/>
    </source>
</evidence>
<name>A0A382KT14_9ZZZZ</name>
<proteinExistence type="inferred from homology"/>
<feature type="domain" description="Tail sheath protein C-terminal" evidence="3">
    <location>
        <begin position="145"/>
        <end position="244"/>
    </location>
</feature>
<dbReference type="InterPro" id="IPR035089">
    <property type="entry name" value="Phage_sheath_subtilisin"/>
</dbReference>